<comment type="caution">
    <text evidence="2">The sequence shown here is derived from an EMBL/GenBank/DDBJ whole genome shotgun (WGS) entry which is preliminary data.</text>
</comment>
<keyword evidence="1" id="KW-0472">Membrane</keyword>
<keyword evidence="1" id="KW-1133">Transmembrane helix</keyword>
<proteinExistence type="predicted"/>
<gene>
    <name evidence="2" type="ORF">J2W91_004802</name>
</gene>
<name>A0AAP5LPH1_PAEAM</name>
<sequence>MKFVSVVGICLLTAAMVYGEWRSSAQKKARIVAGGITLLSAMLALTLLFLPSLPGPTQWIKLLFGKVDKFMK</sequence>
<organism evidence="2 3">
    <name type="scientific">Paenibacillus amylolyticus</name>
    <dbReference type="NCBI Taxonomy" id="1451"/>
    <lineage>
        <taxon>Bacteria</taxon>
        <taxon>Bacillati</taxon>
        <taxon>Bacillota</taxon>
        <taxon>Bacilli</taxon>
        <taxon>Bacillales</taxon>
        <taxon>Paenibacillaceae</taxon>
        <taxon>Paenibacillus</taxon>
    </lineage>
</organism>
<evidence type="ECO:0000256" key="1">
    <source>
        <dbReference type="SAM" id="Phobius"/>
    </source>
</evidence>
<dbReference type="RefSeq" id="WP_310144420.1">
    <property type="nucleotide sequence ID" value="NZ_JAVDTR010000016.1"/>
</dbReference>
<protein>
    <submittedName>
        <fullName evidence="2">Uncharacterized protein</fullName>
    </submittedName>
</protein>
<dbReference type="EMBL" id="JAVDTR010000016">
    <property type="protein sequence ID" value="MDR6726291.1"/>
    <property type="molecule type" value="Genomic_DNA"/>
</dbReference>
<accession>A0AAP5LPH1</accession>
<dbReference type="AlphaFoldDB" id="A0AAP5LPH1"/>
<evidence type="ECO:0000313" key="3">
    <source>
        <dbReference type="Proteomes" id="UP001254832"/>
    </source>
</evidence>
<evidence type="ECO:0000313" key="2">
    <source>
        <dbReference type="EMBL" id="MDR6726291.1"/>
    </source>
</evidence>
<keyword evidence="1" id="KW-0812">Transmembrane</keyword>
<reference evidence="2" key="1">
    <citation type="submission" date="2023-07" db="EMBL/GenBank/DDBJ databases">
        <title>Sorghum-associated microbial communities from plants grown in Nebraska, USA.</title>
        <authorList>
            <person name="Schachtman D."/>
        </authorList>
    </citation>
    <scope>NUCLEOTIDE SEQUENCE</scope>
    <source>
        <strain evidence="2">BE80</strain>
    </source>
</reference>
<dbReference type="Proteomes" id="UP001254832">
    <property type="component" value="Unassembled WGS sequence"/>
</dbReference>
<feature type="transmembrane region" description="Helical" evidence="1">
    <location>
        <begin position="29"/>
        <end position="50"/>
    </location>
</feature>